<dbReference type="KEGG" id="llu:AKJ09_06729"/>
<evidence type="ECO:0000313" key="3">
    <source>
        <dbReference type="Proteomes" id="UP000064967"/>
    </source>
</evidence>
<feature type="compositionally biased region" description="Basic residues" evidence="1">
    <location>
        <begin position="68"/>
        <end position="79"/>
    </location>
</feature>
<gene>
    <name evidence="2" type="ORF">AKJ09_06729</name>
</gene>
<reference evidence="2 3" key="1">
    <citation type="submission" date="2015-08" db="EMBL/GenBank/DDBJ databases">
        <authorList>
            <person name="Babu N.S."/>
            <person name="Beckwith C.J."/>
            <person name="Beseler K.G."/>
            <person name="Brison A."/>
            <person name="Carone J.V."/>
            <person name="Caskin T.P."/>
            <person name="Diamond M."/>
            <person name="Durham M.E."/>
            <person name="Foxe J.M."/>
            <person name="Go M."/>
            <person name="Henderson B.A."/>
            <person name="Jones I.B."/>
            <person name="McGettigan J.A."/>
            <person name="Micheletti S.J."/>
            <person name="Nasrallah M.E."/>
            <person name="Ortiz D."/>
            <person name="Piller C.R."/>
            <person name="Privatt S.R."/>
            <person name="Schneider S.L."/>
            <person name="Sharp S."/>
            <person name="Smith T.C."/>
            <person name="Stanton J.D."/>
            <person name="Ullery H.E."/>
            <person name="Wilson R.J."/>
            <person name="Serrano M.G."/>
            <person name="Buck G."/>
            <person name="Lee V."/>
            <person name="Wang Y."/>
            <person name="Carvalho R."/>
            <person name="Voegtly L."/>
            <person name="Shi R."/>
            <person name="Duckworth R."/>
            <person name="Johnson A."/>
            <person name="Loviza R."/>
            <person name="Walstead R."/>
            <person name="Shah Z."/>
            <person name="Kiflezghi M."/>
            <person name="Wade K."/>
            <person name="Ball S.L."/>
            <person name="Bradley K.W."/>
            <person name="Asai D.J."/>
            <person name="Bowman C.A."/>
            <person name="Russell D.A."/>
            <person name="Pope W.H."/>
            <person name="Jacobs-Sera D."/>
            <person name="Hendrix R.W."/>
            <person name="Hatfull G.F."/>
        </authorList>
    </citation>
    <scope>NUCLEOTIDE SEQUENCE [LARGE SCALE GENOMIC DNA]</scope>
    <source>
        <strain evidence="2 3">DSM 27648</strain>
    </source>
</reference>
<protein>
    <submittedName>
        <fullName evidence="2">Uncharacterized protein</fullName>
    </submittedName>
</protein>
<evidence type="ECO:0000256" key="1">
    <source>
        <dbReference type="SAM" id="MobiDB-lite"/>
    </source>
</evidence>
<organism evidence="2 3">
    <name type="scientific">Labilithrix luteola</name>
    <dbReference type="NCBI Taxonomy" id="1391654"/>
    <lineage>
        <taxon>Bacteria</taxon>
        <taxon>Pseudomonadati</taxon>
        <taxon>Myxococcota</taxon>
        <taxon>Polyangia</taxon>
        <taxon>Polyangiales</taxon>
        <taxon>Labilitrichaceae</taxon>
        <taxon>Labilithrix</taxon>
    </lineage>
</organism>
<name>A0A0K1Q2M6_9BACT</name>
<sequence>MREMLRPQPVPTPSEKDRVFAQAVAEAGLPPSEHTDLAIAWGRDTAHPEAVVNAAGVEQRSSTFGARSTRRSTTRWSRP</sequence>
<feature type="region of interest" description="Disordered" evidence="1">
    <location>
        <begin position="57"/>
        <end position="79"/>
    </location>
</feature>
<dbReference type="AlphaFoldDB" id="A0A0K1Q2M6"/>
<proteinExistence type="predicted"/>
<dbReference type="EMBL" id="CP012333">
    <property type="protein sequence ID" value="AKV00066.1"/>
    <property type="molecule type" value="Genomic_DNA"/>
</dbReference>
<evidence type="ECO:0000313" key="2">
    <source>
        <dbReference type="EMBL" id="AKV00066.1"/>
    </source>
</evidence>
<accession>A0A0K1Q2M6</accession>
<dbReference type="STRING" id="1391654.AKJ09_06729"/>
<dbReference type="Proteomes" id="UP000064967">
    <property type="component" value="Chromosome"/>
</dbReference>
<keyword evidence="3" id="KW-1185">Reference proteome</keyword>